<dbReference type="EMBL" id="CAUYUE010000017">
    <property type="protein sequence ID" value="CAK0787543.1"/>
    <property type="molecule type" value="Genomic_DNA"/>
</dbReference>
<evidence type="ECO:0000313" key="5">
    <source>
        <dbReference type="Proteomes" id="UP001314263"/>
    </source>
</evidence>
<keyword evidence="2" id="KW-1133">Transmembrane helix</keyword>
<sequence>MKTWVYVALGLAALQLTGLSPFGAAYNLCGRTIGLVVPRSEQDFADDSIVSAMKNVTTDFNQLALVVGEFFSEADRVGPEAEAQFRFFLQEKARRSNAKLERLLDWLLAVYKIAFPVLVCLMLARGSGPGKEEVSQAEEERIKALHGKRKLGHAKAQQELSPPLSPSLDSGSFYSASRSGSSKTHRNSGKLESSRRNRSGPDLSMRASGF</sequence>
<reference evidence="4 5" key="1">
    <citation type="submission" date="2023-10" db="EMBL/GenBank/DDBJ databases">
        <authorList>
            <person name="Maclean D."/>
            <person name="Macfadyen A."/>
        </authorList>
    </citation>
    <scope>NUCLEOTIDE SEQUENCE [LARGE SCALE GENOMIC DNA]</scope>
</reference>
<feature type="transmembrane region" description="Helical" evidence="2">
    <location>
        <begin position="106"/>
        <end position="124"/>
    </location>
</feature>
<gene>
    <name evidence="4" type="ORF">CVIRNUC_010764</name>
</gene>
<comment type="caution">
    <text evidence="4">The sequence shown here is derived from an EMBL/GenBank/DDBJ whole genome shotgun (WGS) entry which is preliminary data.</text>
</comment>
<accession>A0AAV1INC0</accession>
<dbReference type="AlphaFoldDB" id="A0AAV1INC0"/>
<keyword evidence="2" id="KW-0472">Membrane</keyword>
<proteinExistence type="predicted"/>
<feature type="chain" id="PRO_5044010238" evidence="3">
    <location>
        <begin position="26"/>
        <end position="210"/>
    </location>
</feature>
<keyword evidence="2" id="KW-0812">Transmembrane</keyword>
<keyword evidence="3" id="KW-0732">Signal</keyword>
<name>A0AAV1INC0_9CHLO</name>
<evidence type="ECO:0000256" key="2">
    <source>
        <dbReference type="SAM" id="Phobius"/>
    </source>
</evidence>
<evidence type="ECO:0000256" key="1">
    <source>
        <dbReference type="SAM" id="MobiDB-lite"/>
    </source>
</evidence>
<feature type="compositionally biased region" description="Low complexity" evidence="1">
    <location>
        <begin position="160"/>
        <end position="182"/>
    </location>
</feature>
<feature type="region of interest" description="Disordered" evidence="1">
    <location>
        <begin position="129"/>
        <end position="210"/>
    </location>
</feature>
<dbReference type="Proteomes" id="UP001314263">
    <property type="component" value="Unassembled WGS sequence"/>
</dbReference>
<feature type="compositionally biased region" description="Basic residues" evidence="1">
    <location>
        <begin position="144"/>
        <end position="153"/>
    </location>
</feature>
<organism evidence="4 5">
    <name type="scientific">Coccomyxa viridis</name>
    <dbReference type="NCBI Taxonomy" id="1274662"/>
    <lineage>
        <taxon>Eukaryota</taxon>
        <taxon>Viridiplantae</taxon>
        <taxon>Chlorophyta</taxon>
        <taxon>core chlorophytes</taxon>
        <taxon>Trebouxiophyceae</taxon>
        <taxon>Trebouxiophyceae incertae sedis</taxon>
        <taxon>Coccomyxaceae</taxon>
        <taxon>Coccomyxa</taxon>
    </lineage>
</organism>
<feature type="signal peptide" evidence="3">
    <location>
        <begin position="1"/>
        <end position="25"/>
    </location>
</feature>
<protein>
    <submittedName>
        <fullName evidence="4">Uncharacterized protein</fullName>
    </submittedName>
</protein>
<evidence type="ECO:0000256" key="3">
    <source>
        <dbReference type="SAM" id="SignalP"/>
    </source>
</evidence>
<keyword evidence="5" id="KW-1185">Reference proteome</keyword>
<feature type="compositionally biased region" description="Basic and acidic residues" evidence="1">
    <location>
        <begin position="130"/>
        <end position="143"/>
    </location>
</feature>
<evidence type="ECO:0000313" key="4">
    <source>
        <dbReference type="EMBL" id="CAK0787543.1"/>
    </source>
</evidence>